<dbReference type="AlphaFoldDB" id="A0A0B5QUS6"/>
<evidence type="ECO:0000313" key="6">
    <source>
        <dbReference type="Proteomes" id="UP000031866"/>
    </source>
</evidence>
<dbReference type="Pfam" id="PF12833">
    <property type="entry name" value="HTH_18"/>
    <property type="match status" value="1"/>
</dbReference>
<keyword evidence="2" id="KW-0238">DNA-binding</keyword>
<dbReference type="RefSeq" id="WP_041900201.1">
    <property type="nucleotide sequence ID" value="NZ_CP010086.2"/>
</dbReference>
<dbReference type="InterPro" id="IPR018060">
    <property type="entry name" value="HTH_AraC"/>
</dbReference>
<dbReference type="GO" id="GO:0003700">
    <property type="term" value="F:DNA-binding transcription factor activity"/>
    <property type="evidence" value="ECO:0007669"/>
    <property type="project" value="InterPro"/>
</dbReference>
<evidence type="ECO:0000256" key="1">
    <source>
        <dbReference type="ARBA" id="ARBA00023015"/>
    </source>
</evidence>
<reference evidence="6" key="1">
    <citation type="submission" date="2014-12" db="EMBL/GenBank/DDBJ databases">
        <title>Genome sequence of Clostridium beijerinckii strain 59B.</title>
        <authorList>
            <person name="Little G.T."/>
            <person name="Minton N.P."/>
        </authorList>
    </citation>
    <scope>NUCLEOTIDE SEQUENCE [LARGE SCALE GENOMIC DNA]</scope>
    <source>
        <strain evidence="6">59B</strain>
    </source>
</reference>
<dbReference type="Gene3D" id="1.10.10.60">
    <property type="entry name" value="Homeodomain-like"/>
    <property type="match status" value="2"/>
</dbReference>
<protein>
    <submittedName>
        <fullName evidence="5">AraC family transcriptional regulator</fullName>
    </submittedName>
</protein>
<organism evidence="5 6">
    <name type="scientific">Clostridium beijerinckii</name>
    <name type="common">Clostridium MP</name>
    <dbReference type="NCBI Taxonomy" id="1520"/>
    <lineage>
        <taxon>Bacteria</taxon>
        <taxon>Bacillati</taxon>
        <taxon>Bacillota</taxon>
        <taxon>Clostridia</taxon>
        <taxon>Eubacteriales</taxon>
        <taxon>Clostridiaceae</taxon>
        <taxon>Clostridium</taxon>
    </lineage>
</organism>
<dbReference type="OrthoDB" id="9774814at2"/>
<evidence type="ECO:0000259" key="4">
    <source>
        <dbReference type="PROSITE" id="PS01124"/>
    </source>
</evidence>
<feature type="domain" description="HTH araC/xylS-type" evidence="4">
    <location>
        <begin position="186"/>
        <end position="283"/>
    </location>
</feature>
<dbReference type="Pfam" id="PF02311">
    <property type="entry name" value="AraC_binding"/>
    <property type="match status" value="1"/>
</dbReference>
<dbReference type="PANTHER" id="PTHR43280:SF34">
    <property type="entry name" value="ARAC-FAMILY TRANSCRIPTIONAL REGULATOR"/>
    <property type="match status" value="1"/>
</dbReference>
<gene>
    <name evidence="5" type="ORF">LF65_05198</name>
</gene>
<evidence type="ECO:0000313" key="5">
    <source>
        <dbReference type="EMBL" id="AJH01723.1"/>
    </source>
</evidence>
<dbReference type="KEGG" id="cbei:LF65_05198"/>
<dbReference type="SUPFAM" id="SSF51215">
    <property type="entry name" value="Regulatory protein AraC"/>
    <property type="match status" value="1"/>
</dbReference>
<accession>A0A0B5QUS6</accession>
<dbReference type="SUPFAM" id="SSF46689">
    <property type="entry name" value="Homeodomain-like"/>
    <property type="match status" value="2"/>
</dbReference>
<dbReference type="InterPro" id="IPR037923">
    <property type="entry name" value="HTH-like"/>
</dbReference>
<dbReference type="Proteomes" id="UP000031866">
    <property type="component" value="Chromosome"/>
</dbReference>
<dbReference type="InterPro" id="IPR009057">
    <property type="entry name" value="Homeodomain-like_sf"/>
</dbReference>
<dbReference type="PROSITE" id="PS01124">
    <property type="entry name" value="HTH_ARAC_FAMILY_2"/>
    <property type="match status" value="1"/>
</dbReference>
<dbReference type="STRING" id="1520.LF65_05198"/>
<keyword evidence="1" id="KW-0805">Transcription regulation</keyword>
<dbReference type="EMBL" id="CP010086">
    <property type="protein sequence ID" value="AJH01723.1"/>
    <property type="molecule type" value="Genomic_DNA"/>
</dbReference>
<sequence>MKRKIHEFFTRKHMLSSDYEIFHFLNTDIPFQYLHNHDFYEFYLYLSGDVTYLIEGKSYNLKSGDIVLINTRELHRAVINSMKVPYERIVLWINKSFLHELSTPETDLTQCFENVEKANVIRADFQIQQNVRAQLSKLLELENYKGLGKDLLYKAYIIELIIQLNNLVLSHKSDFDIDVTKSSLIDGIVEYINNHINEELTIDELSKEFYLSKFHLSREFKKYTGTTIHRYIVQKKLIQAKELILKNYPINSVYKQSGFGDYSNFFRAFKNEYSISPKQFYELMVESNLKK</sequence>
<dbReference type="PANTHER" id="PTHR43280">
    <property type="entry name" value="ARAC-FAMILY TRANSCRIPTIONAL REGULATOR"/>
    <property type="match status" value="1"/>
</dbReference>
<dbReference type="InterPro" id="IPR014710">
    <property type="entry name" value="RmlC-like_jellyroll"/>
</dbReference>
<dbReference type="Gene3D" id="2.60.120.10">
    <property type="entry name" value="Jelly Rolls"/>
    <property type="match status" value="1"/>
</dbReference>
<evidence type="ECO:0000256" key="3">
    <source>
        <dbReference type="ARBA" id="ARBA00023163"/>
    </source>
</evidence>
<dbReference type="GO" id="GO:0043565">
    <property type="term" value="F:sequence-specific DNA binding"/>
    <property type="evidence" value="ECO:0007669"/>
    <property type="project" value="InterPro"/>
</dbReference>
<proteinExistence type="predicted"/>
<evidence type="ECO:0000256" key="2">
    <source>
        <dbReference type="ARBA" id="ARBA00023125"/>
    </source>
</evidence>
<dbReference type="InterPro" id="IPR003313">
    <property type="entry name" value="AraC-bd"/>
</dbReference>
<dbReference type="SMART" id="SM00342">
    <property type="entry name" value="HTH_ARAC"/>
    <property type="match status" value="1"/>
</dbReference>
<name>A0A0B5QUS6_CLOBE</name>
<keyword evidence="3" id="KW-0804">Transcription</keyword>